<dbReference type="RefSeq" id="WP_224975346.1">
    <property type="nucleotide sequence ID" value="NZ_JAYJJU010000008.1"/>
</dbReference>
<dbReference type="Gene3D" id="3.30.530.20">
    <property type="match status" value="1"/>
</dbReference>
<keyword evidence="2" id="KW-1185">Reference proteome</keyword>
<evidence type="ECO:0000313" key="1">
    <source>
        <dbReference type="EMBL" id="MEB3031957.1"/>
    </source>
</evidence>
<sequence>MVHLHVQRTIHAAPERVFDWMMDPANLLSAPLFLRARWANGSSAPAAGAFREVTVIGAWLREQITAYDPPTSYSYHVVRSFPAVDHECGTVTLTSLGEATRIDWVTTYTIPARGGGRLTEAITAPLFRSSFRAILAGCAKALES</sequence>
<accession>A0ABU5XVZ2</accession>
<dbReference type="CDD" id="cd07821">
    <property type="entry name" value="PYR_PYL_RCAR_like"/>
    <property type="match status" value="1"/>
</dbReference>
<organism evidence="1 2">
    <name type="scientific">[Mycobacterium] nativiensis</name>
    <dbReference type="NCBI Taxonomy" id="2855503"/>
    <lineage>
        <taxon>Bacteria</taxon>
        <taxon>Bacillati</taxon>
        <taxon>Actinomycetota</taxon>
        <taxon>Actinomycetes</taxon>
        <taxon>Mycobacteriales</taxon>
        <taxon>Mycobacteriaceae</taxon>
        <taxon>Mycolicibacter</taxon>
    </lineage>
</organism>
<reference evidence="1 2" key="1">
    <citation type="submission" date="2023-12" db="EMBL/GenBank/DDBJ databases">
        <title>Description of new species of Mycobacterium terrae complex isolated from sewage at the Sao Paulo Zoological Park Foundation in Brazil.</title>
        <authorList>
            <person name="Romagnoli C.L."/>
            <person name="Conceicao E.C."/>
            <person name="Machado E."/>
            <person name="Barreto L.B.P.F."/>
            <person name="Sharma A."/>
            <person name="Silva N.M."/>
            <person name="Marques L.E."/>
            <person name="Juliana M.A."/>
            <person name="Lourenco M.C.S."/>
            <person name="Digiampietri L.A."/>
            <person name="Suffys P.N."/>
            <person name="Viana-Niero C."/>
        </authorList>
    </citation>
    <scope>NUCLEOTIDE SEQUENCE [LARGE SCALE GENOMIC DNA]</scope>
    <source>
        <strain evidence="1 2">MYC340</strain>
    </source>
</reference>
<dbReference type="Pfam" id="PF10604">
    <property type="entry name" value="Polyketide_cyc2"/>
    <property type="match status" value="1"/>
</dbReference>
<protein>
    <submittedName>
        <fullName evidence="1">SRPBCC family protein</fullName>
    </submittedName>
</protein>
<gene>
    <name evidence="1" type="ORF">KV113_10360</name>
</gene>
<dbReference type="InterPro" id="IPR019587">
    <property type="entry name" value="Polyketide_cyclase/dehydratase"/>
</dbReference>
<name>A0ABU5XVZ2_9MYCO</name>
<dbReference type="SUPFAM" id="SSF55961">
    <property type="entry name" value="Bet v1-like"/>
    <property type="match status" value="1"/>
</dbReference>
<proteinExistence type="predicted"/>
<dbReference type="InterPro" id="IPR023393">
    <property type="entry name" value="START-like_dom_sf"/>
</dbReference>
<comment type="caution">
    <text evidence="1">The sequence shown here is derived from an EMBL/GenBank/DDBJ whole genome shotgun (WGS) entry which is preliminary data.</text>
</comment>
<dbReference type="Proteomes" id="UP001298593">
    <property type="component" value="Unassembled WGS sequence"/>
</dbReference>
<evidence type="ECO:0000313" key="2">
    <source>
        <dbReference type="Proteomes" id="UP001298593"/>
    </source>
</evidence>
<dbReference type="EMBL" id="JAYJJU010000008">
    <property type="protein sequence ID" value="MEB3031957.1"/>
    <property type="molecule type" value="Genomic_DNA"/>
</dbReference>